<comment type="caution">
    <text evidence="4">The sequence shown here is derived from an EMBL/GenBank/DDBJ whole genome shotgun (WGS) entry which is preliminary data.</text>
</comment>
<evidence type="ECO:0000256" key="2">
    <source>
        <dbReference type="SAM" id="MobiDB-lite"/>
    </source>
</evidence>
<dbReference type="Gene3D" id="3.40.50.300">
    <property type="entry name" value="P-loop containing nucleotide triphosphate hydrolases"/>
    <property type="match status" value="1"/>
</dbReference>
<organism evidence="4 5">
    <name type="scientific">Xylaria multiplex</name>
    <dbReference type="NCBI Taxonomy" id="323545"/>
    <lineage>
        <taxon>Eukaryota</taxon>
        <taxon>Fungi</taxon>
        <taxon>Dikarya</taxon>
        <taxon>Ascomycota</taxon>
        <taxon>Pezizomycotina</taxon>
        <taxon>Sordariomycetes</taxon>
        <taxon>Xylariomycetidae</taxon>
        <taxon>Xylariales</taxon>
        <taxon>Xylariaceae</taxon>
        <taxon>Xylaria</taxon>
    </lineage>
</organism>
<dbReference type="PANTHER" id="PTHR10039:SF14">
    <property type="entry name" value="NACHT DOMAIN-CONTAINING PROTEIN"/>
    <property type="match status" value="1"/>
</dbReference>
<accession>A0A7C8J6V4</accession>
<sequence>MYTTRPRATASLASRTSSPARPVFTPVPAAIEPTTADEPTKDTKMREKLLDFVCPYSPDSVHQNLANARAKDSGTWLFTLPVFEKWQKTNTADDAGAVDGSRSNCIWLSGNLGAGKTMLMSAVIDHLLASVKTLPEEKRKKTAVLYYYFDHSLPSGPKDAIASLLRQLCSQKNTGPLPRFLADNLATMKAAPNLEGDSSDKITKNAGEGPLAPIPMGDMIADFLSLQLRFDSVYICLDGLEECGDLVALFELLVRLVTSSSPSRLVLSARSQVVEPGIAAKIGSKDMVVNLEQHNAPDIRSYLETYTKKHDCLADMIGPEALSGHIKLLAERSGGK</sequence>
<dbReference type="InParanoid" id="A0A7C8J6V4"/>
<dbReference type="AlphaFoldDB" id="A0A7C8J6V4"/>
<dbReference type="SUPFAM" id="SSF52540">
    <property type="entry name" value="P-loop containing nucleoside triphosphate hydrolases"/>
    <property type="match status" value="1"/>
</dbReference>
<evidence type="ECO:0000313" key="5">
    <source>
        <dbReference type="Proteomes" id="UP000481858"/>
    </source>
</evidence>
<dbReference type="PANTHER" id="PTHR10039">
    <property type="entry name" value="AMELOGENIN"/>
    <property type="match status" value="1"/>
</dbReference>
<feature type="region of interest" description="Disordered" evidence="2">
    <location>
        <begin position="1"/>
        <end position="25"/>
    </location>
</feature>
<evidence type="ECO:0000313" key="4">
    <source>
        <dbReference type="EMBL" id="KAF2972159.1"/>
    </source>
</evidence>
<gene>
    <name evidence="4" type="ORF">GQX73_g1394</name>
</gene>
<evidence type="ECO:0000259" key="3">
    <source>
        <dbReference type="Pfam" id="PF24883"/>
    </source>
</evidence>
<name>A0A7C8J6V4_9PEZI</name>
<evidence type="ECO:0000256" key="1">
    <source>
        <dbReference type="ARBA" id="ARBA00022737"/>
    </source>
</evidence>
<reference evidence="4 5" key="1">
    <citation type="submission" date="2019-12" db="EMBL/GenBank/DDBJ databases">
        <title>Draft genome sequence of the ascomycete Xylaria multiplex DSM 110363.</title>
        <authorList>
            <person name="Buettner E."/>
            <person name="Kellner H."/>
        </authorList>
    </citation>
    <scope>NUCLEOTIDE SEQUENCE [LARGE SCALE GENOMIC DNA]</scope>
    <source>
        <strain evidence="4 5">DSM 110363</strain>
    </source>
</reference>
<feature type="domain" description="Nephrocystin 3-like N-terminal" evidence="3">
    <location>
        <begin position="73"/>
        <end position="269"/>
    </location>
</feature>
<dbReference type="EMBL" id="WUBL01000008">
    <property type="protein sequence ID" value="KAF2972159.1"/>
    <property type="molecule type" value="Genomic_DNA"/>
</dbReference>
<dbReference type="Pfam" id="PF24883">
    <property type="entry name" value="NPHP3_N"/>
    <property type="match status" value="1"/>
</dbReference>
<proteinExistence type="predicted"/>
<dbReference type="InterPro" id="IPR056884">
    <property type="entry name" value="NPHP3-like_N"/>
</dbReference>
<keyword evidence="1" id="KW-0677">Repeat</keyword>
<protein>
    <recommendedName>
        <fullName evidence="3">Nephrocystin 3-like N-terminal domain-containing protein</fullName>
    </recommendedName>
</protein>
<dbReference type="InterPro" id="IPR027417">
    <property type="entry name" value="P-loop_NTPase"/>
</dbReference>
<dbReference type="Proteomes" id="UP000481858">
    <property type="component" value="Unassembled WGS sequence"/>
</dbReference>
<dbReference type="OrthoDB" id="195446at2759"/>
<keyword evidence="5" id="KW-1185">Reference proteome</keyword>
<feature type="compositionally biased region" description="Low complexity" evidence="2">
    <location>
        <begin position="1"/>
        <end position="22"/>
    </location>
</feature>